<name>A0A6I6GGL3_9BACT</name>
<dbReference type="EMBL" id="CP046566">
    <property type="protein sequence ID" value="QGW29530.1"/>
    <property type="molecule type" value="Genomic_DNA"/>
</dbReference>
<proteinExistence type="predicted"/>
<keyword evidence="3" id="KW-1185">Reference proteome</keyword>
<dbReference type="GO" id="GO:0006508">
    <property type="term" value="P:proteolysis"/>
    <property type="evidence" value="ECO:0007669"/>
    <property type="project" value="UniProtKB-KW"/>
</dbReference>
<sequence>MDFSNMELMLKVFWVVAILASLVFLVQTIMTFTGTDASDGLSADFDGSLDGGDAPFQLFSLRNLTNFLLGFGWMGVTGYQSFSNKSLLVAVAAAVGIVFVLLFFAIIRQVQKLAEDNSFNIQKVLGKTGEVYLSIPAQNMGKGKVQISVNGSVHELDAITQGEKIDSGAMVKVTDIMGNNLLVVTKL</sequence>
<evidence type="ECO:0000313" key="3">
    <source>
        <dbReference type="Proteomes" id="UP000426027"/>
    </source>
</evidence>
<dbReference type="KEGG" id="fls:GLV81_16695"/>
<feature type="transmembrane region" description="Helical" evidence="1">
    <location>
        <begin position="54"/>
        <end position="75"/>
    </location>
</feature>
<dbReference type="RefSeq" id="WP_157479882.1">
    <property type="nucleotide sequence ID" value="NZ_CP046566.1"/>
</dbReference>
<dbReference type="GO" id="GO:0008233">
    <property type="term" value="F:peptidase activity"/>
    <property type="evidence" value="ECO:0007669"/>
    <property type="project" value="UniProtKB-KW"/>
</dbReference>
<dbReference type="InterPro" id="IPR012340">
    <property type="entry name" value="NA-bd_OB-fold"/>
</dbReference>
<dbReference type="AlphaFoldDB" id="A0A6I6GGL3"/>
<keyword evidence="1" id="KW-0812">Transmembrane</keyword>
<evidence type="ECO:0000256" key="1">
    <source>
        <dbReference type="SAM" id="Phobius"/>
    </source>
</evidence>
<keyword evidence="2" id="KW-0378">Hydrolase</keyword>
<organism evidence="2 3">
    <name type="scientific">Phnomibacter ginsenosidimutans</name>
    <dbReference type="NCBI Taxonomy" id="2676868"/>
    <lineage>
        <taxon>Bacteria</taxon>
        <taxon>Pseudomonadati</taxon>
        <taxon>Bacteroidota</taxon>
        <taxon>Chitinophagia</taxon>
        <taxon>Chitinophagales</taxon>
        <taxon>Chitinophagaceae</taxon>
        <taxon>Phnomibacter</taxon>
    </lineage>
</organism>
<feature type="transmembrane region" description="Helical" evidence="1">
    <location>
        <begin position="87"/>
        <end position="107"/>
    </location>
</feature>
<dbReference type="Proteomes" id="UP000426027">
    <property type="component" value="Chromosome"/>
</dbReference>
<protein>
    <submittedName>
        <fullName evidence="2">Serine protease</fullName>
    </submittedName>
</protein>
<feature type="transmembrane region" description="Helical" evidence="1">
    <location>
        <begin position="12"/>
        <end position="34"/>
    </location>
</feature>
<gene>
    <name evidence="2" type="ORF">GLV81_16695</name>
</gene>
<evidence type="ECO:0000313" key="2">
    <source>
        <dbReference type="EMBL" id="QGW29530.1"/>
    </source>
</evidence>
<keyword evidence="1" id="KW-1133">Transmembrane helix</keyword>
<reference evidence="2 3" key="1">
    <citation type="submission" date="2019-11" db="EMBL/GenBank/DDBJ databases">
        <authorList>
            <person name="Im W.T."/>
        </authorList>
    </citation>
    <scope>NUCLEOTIDE SEQUENCE [LARGE SCALE GENOMIC DNA]</scope>
    <source>
        <strain evidence="2 3">SB-02</strain>
    </source>
</reference>
<keyword evidence="2" id="KW-0645">Protease</keyword>
<keyword evidence="1" id="KW-0472">Membrane</keyword>
<dbReference type="Gene3D" id="2.40.50.140">
    <property type="entry name" value="Nucleic acid-binding proteins"/>
    <property type="match status" value="1"/>
</dbReference>
<accession>A0A6I6GGL3</accession>